<keyword evidence="3" id="KW-1185">Reference proteome</keyword>
<name>A0AAE9VMT9_9CAUD</name>
<sequence>MAKPKQDHMVLMHDPNATSDDGWNEDSEVVVYHDGNQMFMSKRQANALVKEMSAMYSRCKYRAVALPQ</sequence>
<protein>
    <submittedName>
        <fullName evidence="2">Uncharacterized protein</fullName>
    </submittedName>
</protein>
<reference evidence="2 3" key="1">
    <citation type="submission" date="2022-10" db="EMBL/GenBank/DDBJ databases">
        <authorList>
            <person name="Souza D.M."/>
            <person name="Yamada J.K."/>
            <person name="Rosa R.B."/>
            <person name="Janssen L."/>
            <person name="Andrade M."/>
            <person name="Franco R."/>
            <person name="Nagata A.K."/>
            <person name="Ribeiro B.M."/>
        </authorList>
    </citation>
    <scope>NUCLEOTIDE SEQUENCE [LARGE SCALE GENOMIC DNA]</scope>
</reference>
<feature type="compositionally biased region" description="Basic and acidic residues" evidence="1">
    <location>
        <begin position="1"/>
        <end position="11"/>
    </location>
</feature>
<organism evidence="2 3">
    <name type="scientific">Xanthomonas phage F5</name>
    <dbReference type="NCBI Taxonomy" id="3003369"/>
    <lineage>
        <taxon>Viruses</taxon>
        <taxon>Duplodnaviria</taxon>
        <taxon>Heunggongvirae</taxon>
        <taxon>Uroviricota</taxon>
        <taxon>Caudoviricetes</taxon>
        <taxon>Autographivirales</taxon>
        <taxon>Autonotataviridae</taxon>
        <taxon>Gujervirinae</taxon>
        <taxon>Pradovirus</taxon>
        <taxon>Pradovirus F5</taxon>
    </lineage>
</organism>
<dbReference type="EMBL" id="OP583591">
    <property type="protein sequence ID" value="WAX24027.1"/>
    <property type="molecule type" value="Genomic_DNA"/>
</dbReference>
<evidence type="ECO:0000313" key="2">
    <source>
        <dbReference type="EMBL" id="WAX24027.1"/>
    </source>
</evidence>
<feature type="region of interest" description="Disordered" evidence="1">
    <location>
        <begin position="1"/>
        <end position="24"/>
    </location>
</feature>
<accession>A0AAE9VMT9</accession>
<gene>
    <name evidence="2" type="ORF">F5_00011</name>
</gene>
<dbReference type="Proteomes" id="UP001211871">
    <property type="component" value="Segment"/>
</dbReference>
<evidence type="ECO:0000313" key="3">
    <source>
        <dbReference type="Proteomes" id="UP001211871"/>
    </source>
</evidence>
<proteinExistence type="predicted"/>
<evidence type="ECO:0000256" key="1">
    <source>
        <dbReference type="SAM" id="MobiDB-lite"/>
    </source>
</evidence>